<dbReference type="HOGENOM" id="CLU_2672530_0_0_1"/>
<keyword evidence="2" id="KW-1185">Reference proteome</keyword>
<accession>A0A0C2ZWN4</accession>
<dbReference type="InParanoid" id="A0A0C2ZWN4"/>
<dbReference type="AlphaFoldDB" id="A0A0C2ZWN4"/>
<evidence type="ECO:0000313" key="2">
    <source>
        <dbReference type="Proteomes" id="UP000053989"/>
    </source>
</evidence>
<organism evidence="1 2">
    <name type="scientific">Scleroderma citrinum Foug A</name>
    <dbReference type="NCBI Taxonomy" id="1036808"/>
    <lineage>
        <taxon>Eukaryota</taxon>
        <taxon>Fungi</taxon>
        <taxon>Dikarya</taxon>
        <taxon>Basidiomycota</taxon>
        <taxon>Agaricomycotina</taxon>
        <taxon>Agaricomycetes</taxon>
        <taxon>Agaricomycetidae</taxon>
        <taxon>Boletales</taxon>
        <taxon>Sclerodermatineae</taxon>
        <taxon>Sclerodermataceae</taxon>
        <taxon>Scleroderma</taxon>
    </lineage>
</organism>
<sequence length="75" mass="8499">MSLSSSATSILGQSSNHLVLLRLEIWVLFSSSANIKSPCLCKQGYCNWKLVAVFWSQKHIDKFCPFLSCPLIKFF</sequence>
<dbReference type="EMBL" id="KN822108">
    <property type="protein sequence ID" value="KIM56877.1"/>
    <property type="molecule type" value="Genomic_DNA"/>
</dbReference>
<protein>
    <submittedName>
        <fullName evidence="1">Uncharacterized protein</fullName>
    </submittedName>
</protein>
<gene>
    <name evidence="1" type="ORF">SCLCIDRAFT_1144293</name>
</gene>
<evidence type="ECO:0000313" key="1">
    <source>
        <dbReference type="EMBL" id="KIM56877.1"/>
    </source>
</evidence>
<dbReference type="Proteomes" id="UP000053989">
    <property type="component" value="Unassembled WGS sequence"/>
</dbReference>
<reference evidence="1 2" key="1">
    <citation type="submission" date="2014-04" db="EMBL/GenBank/DDBJ databases">
        <authorList>
            <consortium name="DOE Joint Genome Institute"/>
            <person name="Kuo A."/>
            <person name="Kohler A."/>
            <person name="Nagy L.G."/>
            <person name="Floudas D."/>
            <person name="Copeland A."/>
            <person name="Barry K.W."/>
            <person name="Cichocki N."/>
            <person name="Veneault-Fourrey C."/>
            <person name="LaButti K."/>
            <person name="Lindquist E.A."/>
            <person name="Lipzen A."/>
            <person name="Lundell T."/>
            <person name="Morin E."/>
            <person name="Murat C."/>
            <person name="Sun H."/>
            <person name="Tunlid A."/>
            <person name="Henrissat B."/>
            <person name="Grigoriev I.V."/>
            <person name="Hibbett D.S."/>
            <person name="Martin F."/>
            <person name="Nordberg H.P."/>
            <person name="Cantor M.N."/>
            <person name="Hua S.X."/>
        </authorList>
    </citation>
    <scope>NUCLEOTIDE SEQUENCE [LARGE SCALE GENOMIC DNA]</scope>
    <source>
        <strain evidence="1 2">Foug A</strain>
    </source>
</reference>
<proteinExistence type="predicted"/>
<name>A0A0C2ZWN4_9AGAM</name>
<reference evidence="2" key="2">
    <citation type="submission" date="2015-01" db="EMBL/GenBank/DDBJ databases">
        <title>Evolutionary Origins and Diversification of the Mycorrhizal Mutualists.</title>
        <authorList>
            <consortium name="DOE Joint Genome Institute"/>
            <consortium name="Mycorrhizal Genomics Consortium"/>
            <person name="Kohler A."/>
            <person name="Kuo A."/>
            <person name="Nagy L.G."/>
            <person name="Floudas D."/>
            <person name="Copeland A."/>
            <person name="Barry K.W."/>
            <person name="Cichocki N."/>
            <person name="Veneault-Fourrey C."/>
            <person name="LaButti K."/>
            <person name="Lindquist E.A."/>
            <person name="Lipzen A."/>
            <person name="Lundell T."/>
            <person name="Morin E."/>
            <person name="Murat C."/>
            <person name="Riley R."/>
            <person name="Ohm R."/>
            <person name="Sun H."/>
            <person name="Tunlid A."/>
            <person name="Henrissat B."/>
            <person name="Grigoriev I.V."/>
            <person name="Hibbett D.S."/>
            <person name="Martin F."/>
        </authorList>
    </citation>
    <scope>NUCLEOTIDE SEQUENCE [LARGE SCALE GENOMIC DNA]</scope>
    <source>
        <strain evidence="2">Foug A</strain>
    </source>
</reference>